<dbReference type="GO" id="GO:0006869">
    <property type="term" value="P:lipid transport"/>
    <property type="evidence" value="ECO:0007669"/>
    <property type="project" value="InterPro"/>
</dbReference>
<comment type="caution">
    <text evidence="3">The sequence shown here is derived from an EMBL/GenBank/DDBJ whole genome shotgun (WGS) entry which is preliminary data.</text>
</comment>
<dbReference type="GO" id="GO:0008289">
    <property type="term" value="F:lipid binding"/>
    <property type="evidence" value="ECO:0007669"/>
    <property type="project" value="InterPro"/>
</dbReference>
<dbReference type="PANTHER" id="PTHR14096:SF28">
    <property type="entry name" value="APOLIPOPROTEIN L, 1-RELATED"/>
    <property type="match status" value="1"/>
</dbReference>
<gene>
    <name evidence="3" type="ORF">chiPu_0020686</name>
</gene>
<dbReference type="AlphaFoldDB" id="A0A401RIE3"/>
<dbReference type="GO" id="GO:0016020">
    <property type="term" value="C:membrane"/>
    <property type="evidence" value="ECO:0007669"/>
    <property type="project" value="TreeGrafter"/>
</dbReference>
<dbReference type="Proteomes" id="UP000287033">
    <property type="component" value="Unassembled WGS sequence"/>
</dbReference>
<dbReference type="STRING" id="137246.A0A401RIE3"/>
<sequence>MGAMLTKHIHELEEIANSIDQHHKGTKIANITGYSVTASGGIISLAGIIAAPFTLGTSLVLLAVGASISGAGTASNLTADIVEHATHSKKLKKAKEIIQECDKKITEYLEAFCPAYQFSSLTSDDEDDEGSSFFQKLPEGVKKMIQKFRKGRRNNPQLAIGIQSAKRSASVVINTADATISAISKQALRKVSEGVADQMTRPVGVIARNIKYVKGVGNVERAVLNTSGALAKTITVCSGILTAGFIVADVYSVISNSIELSKGTNSEVAEKIRKEARRIKVTYESVERETNNG</sequence>
<dbReference type="EMBL" id="BEZZ01002812">
    <property type="protein sequence ID" value="GCC17911.1"/>
    <property type="molecule type" value="Genomic_DNA"/>
</dbReference>
<evidence type="ECO:0000313" key="4">
    <source>
        <dbReference type="Proteomes" id="UP000287033"/>
    </source>
</evidence>
<dbReference type="InterPro" id="IPR008405">
    <property type="entry name" value="ApoL"/>
</dbReference>
<keyword evidence="2" id="KW-1133">Transmembrane helix</keyword>
<reference evidence="3 4" key="1">
    <citation type="journal article" date="2018" name="Nat. Ecol. Evol.">
        <title>Shark genomes provide insights into elasmobranch evolution and the origin of vertebrates.</title>
        <authorList>
            <person name="Hara Y"/>
            <person name="Yamaguchi K"/>
            <person name="Onimaru K"/>
            <person name="Kadota M"/>
            <person name="Koyanagi M"/>
            <person name="Keeley SD"/>
            <person name="Tatsumi K"/>
            <person name="Tanaka K"/>
            <person name="Motone F"/>
            <person name="Kageyama Y"/>
            <person name="Nozu R"/>
            <person name="Adachi N"/>
            <person name="Nishimura O"/>
            <person name="Nakagawa R"/>
            <person name="Tanegashima C"/>
            <person name="Kiyatake I"/>
            <person name="Matsumoto R"/>
            <person name="Murakumo K"/>
            <person name="Nishida K"/>
            <person name="Terakita A"/>
            <person name="Kuratani S"/>
            <person name="Sato K"/>
            <person name="Hyodo S Kuraku.S."/>
        </authorList>
    </citation>
    <scope>NUCLEOTIDE SEQUENCE [LARGE SCALE GENOMIC DNA]</scope>
</reference>
<keyword evidence="2" id="KW-0472">Membrane</keyword>
<dbReference type="GO" id="GO:0042157">
    <property type="term" value="P:lipoprotein metabolic process"/>
    <property type="evidence" value="ECO:0007669"/>
    <property type="project" value="InterPro"/>
</dbReference>
<keyword evidence="2" id="KW-0812">Transmembrane</keyword>
<evidence type="ECO:0008006" key="5">
    <source>
        <dbReference type="Google" id="ProtNLM"/>
    </source>
</evidence>
<dbReference type="PANTHER" id="PTHR14096">
    <property type="entry name" value="APOLIPOPROTEIN L"/>
    <property type="match status" value="1"/>
</dbReference>
<dbReference type="GO" id="GO:0005576">
    <property type="term" value="C:extracellular region"/>
    <property type="evidence" value="ECO:0007669"/>
    <property type="project" value="InterPro"/>
</dbReference>
<evidence type="ECO:0000313" key="3">
    <source>
        <dbReference type="EMBL" id="GCC17911.1"/>
    </source>
</evidence>
<dbReference type="OrthoDB" id="6363454at2759"/>
<dbReference type="Pfam" id="PF05461">
    <property type="entry name" value="ApoL"/>
    <property type="match status" value="2"/>
</dbReference>
<organism evidence="3 4">
    <name type="scientific">Chiloscyllium punctatum</name>
    <name type="common">Brownbanded bambooshark</name>
    <name type="synonym">Hemiscyllium punctatum</name>
    <dbReference type="NCBI Taxonomy" id="137246"/>
    <lineage>
        <taxon>Eukaryota</taxon>
        <taxon>Metazoa</taxon>
        <taxon>Chordata</taxon>
        <taxon>Craniata</taxon>
        <taxon>Vertebrata</taxon>
        <taxon>Chondrichthyes</taxon>
        <taxon>Elasmobranchii</taxon>
        <taxon>Galeomorphii</taxon>
        <taxon>Galeoidea</taxon>
        <taxon>Orectolobiformes</taxon>
        <taxon>Hemiscylliidae</taxon>
        <taxon>Chiloscyllium</taxon>
    </lineage>
</organism>
<feature type="transmembrane region" description="Helical" evidence="2">
    <location>
        <begin position="31"/>
        <end position="53"/>
    </location>
</feature>
<name>A0A401RIE3_CHIPU</name>
<evidence type="ECO:0000256" key="1">
    <source>
        <dbReference type="ARBA" id="ARBA00010090"/>
    </source>
</evidence>
<dbReference type="OMA" id="NDHEAWE"/>
<proteinExistence type="inferred from homology"/>
<protein>
    <recommendedName>
        <fullName evidence="5">Apolipoprotein L3</fullName>
    </recommendedName>
</protein>
<accession>A0A401RIE3</accession>
<comment type="similarity">
    <text evidence="1">Belongs to the apolipoprotein L family.</text>
</comment>
<evidence type="ECO:0000256" key="2">
    <source>
        <dbReference type="SAM" id="Phobius"/>
    </source>
</evidence>
<keyword evidence="4" id="KW-1185">Reference proteome</keyword>